<accession>A0A4C1YFX9</accession>
<dbReference type="InterPro" id="IPR036397">
    <property type="entry name" value="RNaseH_sf"/>
</dbReference>
<reference evidence="1 2" key="1">
    <citation type="journal article" date="2019" name="Commun. Biol.">
        <title>The bagworm genome reveals a unique fibroin gene that provides high tensile strength.</title>
        <authorList>
            <person name="Kono N."/>
            <person name="Nakamura H."/>
            <person name="Ohtoshi R."/>
            <person name="Tomita M."/>
            <person name="Numata K."/>
            <person name="Arakawa K."/>
        </authorList>
    </citation>
    <scope>NUCLEOTIDE SEQUENCE [LARGE SCALE GENOMIC DNA]</scope>
</reference>
<dbReference type="AlphaFoldDB" id="A0A4C1YFX9"/>
<gene>
    <name evidence="1" type="ORF">EVAR_54192_1</name>
</gene>
<organism evidence="1 2">
    <name type="scientific">Eumeta variegata</name>
    <name type="common">Bagworm moth</name>
    <name type="synonym">Eumeta japonica</name>
    <dbReference type="NCBI Taxonomy" id="151549"/>
    <lineage>
        <taxon>Eukaryota</taxon>
        <taxon>Metazoa</taxon>
        <taxon>Ecdysozoa</taxon>
        <taxon>Arthropoda</taxon>
        <taxon>Hexapoda</taxon>
        <taxon>Insecta</taxon>
        <taxon>Pterygota</taxon>
        <taxon>Neoptera</taxon>
        <taxon>Endopterygota</taxon>
        <taxon>Lepidoptera</taxon>
        <taxon>Glossata</taxon>
        <taxon>Ditrysia</taxon>
        <taxon>Tineoidea</taxon>
        <taxon>Psychidae</taxon>
        <taxon>Oiketicinae</taxon>
        <taxon>Eumeta</taxon>
    </lineage>
</organism>
<evidence type="ECO:0000313" key="2">
    <source>
        <dbReference type="Proteomes" id="UP000299102"/>
    </source>
</evidence>
<dbReference type="Proteomes" id="UP000299102">
    <property type="component" value="Unassembled WGS sequence"/>
</dbReference>
<dbReference type="EMBL" id="BGZK01001191">
    <property type="protein sequence ID" value="GBP73894.1"/>
    <property type="molecule type" value="Genomic_DNA"/>
</dbReference>
<protein>
    <recommendedName>
        <fullName evidence="3">Mariner Mos1 transposase</fullName>
    </recommendedName>
</protein>
<dbReference type="Gene3D" id="3.30.420.10">
    <property type="entry name" value="Ribonuclease H-like superfamily/Ribonuclease H"/>
    <property type="match status" value="1"/>
</dbReference>
<evidence type="ECO:0000313" key="1">
    <source>
        <dbReference type="EMBL" id="GBP73894.1"/>
    </source>
</evidence>
<proteinExistence type="predicted"/>
<comment type="caution">
    <text evidence="1">The sequence shown here is derived from an EMBL/GenBank/DDBJ whole genome shotgun (WGS) entry which is preliminary data.</text>
</comment>
<name>A0A4C1YFX9_EUMVA</name>
<sequence length="145" mass="16642">MSRTQPKSDSCQKNFEANGCLFFGINGHMVTVHLENRKMVNLVGYATICLSEVFDEIRNNNRRRRIIFQYDNTSCLTLAETTQSMEGQKIELMGHEPYSSDLASNDFVSVENNLYGQHFSSCKETVHAFKICVLEIAQPEREKCY</sequence>
<keyword evidence="2" id="KW-1185">Reference proteome</keyword>
<dbReference type="GO" id="GO:0003676">
    <property type="term" value="F:nucleic acid binding"/>
    <property type="evidence" value="ECO:0007669"/>
    <property type="project" value="InterPro"/>
</dbReference>
<evidence type="ECO:0008006" key="3">
    <source>
        <dbReference type="Google" id="ProtNLM"/>
    </source>
</evidence>
<dbReference type="OrthoDB" id="10017160at2759"/>